<dbReference type="Gene3D" id="1.10.287.110">
    <property type="entry name" value="DnaJ domain"/>
    <property type="match status" value="1"/>
</dbReference>
<feature type="compositionally biased region" description="Polar residues" evidence="1">
    <location>
        <begin position="356"/>
        <end position="366"/>
    </location>
</feature>
<dbReference type="PANTHER" id="PTHR45089">
    <property type="entry name" value="DNAJ HEAT SHOCK AMINO-TERMINAL DOMAIN PROTEIN-RELATED"/>
    <property type="match status" value="1"/>
</dbReference>
<evidence type="ECO:0000259" key="2">
    <source>
        <dbReference type="PROSITE" id="PS50076"/>
    </source>
</evidence>
<feature type="compositionally biased region" description="Basic and acidic residues" evidence="1">
    <location>
        <begin position="451"/>
        <end position="469"/>
    </location>
</feature>
<dbReference type="InterPro" id="IPR036869">
    <property type="entry name" value="J_dom_sf"/>
</dbReference>
<protein>
    <recommendedName>
        <fullName evidence="2">J domain-containing protein</fullName>
    </recommendedName>
</protein>
<feature type="compositionally biased region" description="Polar residues" evidence="1">
    <location>
        <begin position="427"/>
        <end position="437"/>
    </location>
</feature>
<dbReference type="InterPro" id="IPR024593">
    <property type="entry name" value="DUF3444"/>
</dbReference>
<feature type="region of interest" description="Disordered" evidence="1">
    <location>
        <begin position="705"/>
        <end position="784"/>
    </location>
</feature>
<feature type="compositionally biased region" description="Basic and acidic residues" evidence="1">
    <location>
        <begin position="408"/>
        <end position="420"/>
    </location>
</feature>
<sequence length="784" mass="87928">MECNKDEAIRGMEIAEKKMETNDFDAARRIARKAQSIYPELENISQLITVCDVHCSSIKRVFGSEKDWYEILQIEKLADETTIKKQYRRLALFLHPDKNRFPGAEAAFKLICEANAVLSDPTKKSLYDNKIRVSSKSVPVYPPRHHMNKTFQFHNTHRAQNSVSNGFTNLNLHQAAGSSSSFSPENFWTSCPFCSFRYKYPREYANRSIMCRNCSKNFMACEIGSQGISLGSKWGPDSTQHMSSNPSSNQPSAFQEKGGNFKVGAQIKKGFSSADTDLRSNTRRRAVQREQGIRTGSVSVDARPDGTSNGDTVNRESGDIKSKGGKKDGKRRRKQTVESSESFDTSSESDVGNASGGANFNDSTVEMDSEPNGAHFPRRSTRKRQHVVYNESDDDHPSPTEGSQARKLPKDIEKEPKEVSGGEGSTHGIQNSFSSGADYSKSESDQMGTIHPERKFQDNGANHDEEAMQRRKSGVKPTIDADTVEVESDSDQDPYSGDNSNVGVYHCPDTEFHNFDNDRDERTFCVNQIWACYDDLDSMPRFYAKVKEISRSPFKLKYTWLEADLKDEATKKCREERLPISCGCFRFGTSETTSSRLLFSHQMGGEKGQRRGSLIIYPQEGETWALFSNRDRRWSSDPENRQFKYEIVEVLSNFVAGAGVEVVYLDKITGFVSLFQRTSQSKSGLFLVGPNELYKFSHRVPCHKMKGGEREGVPEGSFELDPASLPMDPKDLYYPSKADMEPGTSNVGSNGQQNQLKKGVSAIPEGKSTPKEFVELEDSDNDDV</sequence>
<dbReference type="CDD" id="cd06257">
    <property type="entry name" value="DnaJ"/>
    <property type="match status" value="1"/>
</dbReference>
<feature type="compositionally biased region" description="Basic and acidic residues" evidence="1">
    <location>
        <begin position="313"/>
        <end position="327"/>
    </location>
</feature>
<feature type="compositionally biased region" description="Acidic residues" evidence="1">
    <location>
        <begin position="775"/>
        <end position="784"/>
    </location>
</feature>
<dbReference type="Proteomes" id="UP000250235">
    <property type="component" value="Unassembled WGS sequence"/>
</dbReference>
<dbReference type="SUPFAM" id="SSF46565">
    <property type="entry name" value="Chaperone J-domain"/>
    <property type="match status" value="1"/>
</dbReference>
<feature type="compositionally biased region" description="Polar residues" evidence="1">
    <location>
        <begin position="743"/>
        <end position="756"/>
    </location>
</feature>
<feature type="compositionally biased region" description="Low complexity" evidence="1">
    <location>
        <begin position="337"/>
        <end position="351"/>
    </location>
</feature>
<dbReference type="InterPro" id="IPR001623">
    <property type="entry name" value="DnaJ_domain"/>
</dbReference>
<evidence type="ECO:0000313" key="4">
    <source>
        <dbReference type="Proteomes" id="UP000250235"/>
    </source>
</evidence>
<keyword evidence="4" id="KW-1185">Reference proteome</keyword>
<dbReference type="SMART" id="SM00271">
    <property type="entry name" value="DnaJ"/>
    <property type="match status" value="1"/>
</dbReference>
<dbReference type="PRINTS" id="PR00625">
    <property type="entry name" value="JDOMAIN"/>
</dbReference>
<name>A0A2Z7AIR7_9LAMI</name>
<organism evidence="3 4">
    <name type="scientific">Dorcoceras hygrometricum</name>
    <dbReference type="NCBI Taxonomy" id="472368"/>
    <lineage>
        <taxon>Eukaryota</taxon>
        <taxon>Viridiplantae</taxon>
        <taxon>Streptophyta</taxon>
        <taxon>Embryophyta</taxon>
        <taxon>Tracheophyta</taxon>
        <taxon>Spermatophyta</taxon>
        <taxon>Magnoliopsida</taxon>
        <taxon>eudicotyledons</taxon>
        <taxon>Gunneridae</taxon>
        <taxon>Pentapetalae</taxon>
        <taxon>asterids</taxon>
        <taxon>lamiids</taxon>
        <taxon>Lamiales</taxon>
        <taxon>Gesneriaceae</taxon>
        <taxon>Didymocarpoideae</taxon>
        <taxon>Trichosporeae</taxon>
        <taxon>Loxocarpinae</taxon>
        <taxon>Dorcoceras</taxon>
    </lineage>
</organism>
<dbReference type="PROSITE" id="PS50076">
    <property type="entry name" value="DNAJ_2"/>
    <property type="match status" value="1"/>
</dbReference>
<feature type="compositionally biased region" description="Basic residues" evidence="1">
    <location>
        <begin position="376"/>
        <end position="386"/>
    </location>
</feature>
<evidence type="ECO:0000313" key="3">
    <source>
        <dbReference type="EMBL" id="KZV21603.1"/>
    </source>
</evidence>
<dbReference type="AlphaFoldDB" id="A0A2Z7AIR7"/>
<feature type="region of interest" description="Disordered" evidence="1">
    <location>
        <begin position="232"/>
        <end position="257"/>
    </location>
</feature>
<dbReference type="Pfam" id="PF11926">
    <property type="entry name" value="DUF3444"/>
    <property type="match status" value="1"/>
</dbReference>
<proteinExistence type="predicted"/>
<dbReference type="OrthoDB" id="10250354at2759"/>
<gene>
    <name evidence="3" type="ORF">F511_17628</name>
</gene>
<reference evidence="3 4" key="1">
    <citation type="journal article" date="2015" name="Proc. Natl. Acad. Sci. U.S.A.">
        <title>The resurrection genome of Boea hygrometrica: A blueprint for survival of dehydration.</title>
        <authorList>
            <person name="Xiao L."/>
            <person name="Yang G."/>
            <person name="Zhang L."/>
            <person name="Yang X."/>
            <person name="Zhao S."/>
            <person name="Ji Z."/>
            <person name="Zhou Q."/>
            <person name="Hu M."/>
            <person name="Wang Y."/>
            <person name="Chen M."/>
            <person name="Xu Y."/>
            <person name="Jin H."/>
            <person name="Xiao X."/>
            <person name="Hu G."/>
            <person name="Bao F."/>
            <person name="Hu Y."/>
            <person name="Wan P."/>
            <person name="Li L."/>
            <person name="Deng X."/>
            <person name="Kuang T."/>
            <person name="Xiang C."/>
            <person name="Zhu J.K."/>
            <person name="Oliver M.J."/>
            <person name="He Y."/>
        </authorList>
    </citation>
    <scope>NUCLEOTIDE SEQUENCE [LARGE SCALE GENOMIC DNA]</scope>
    <source>
        <strain evidence="4">cv. XS01</strain>
    </source>
</reference>
<accession>A0A2Z7AIR7</accession>
<dbReference type="EMBL" id="KV014880">
    <property type="protein sequence ID" value="KZV21603.1"/>
    <property type="molecule type" value="Genomic_DNA"/>
</dbReference>
<feature type="compositionally biased region" description="Polar residues" evidence="1">
    <location>
        <begin position="237"/>
        <end position="253"/>
    </location>
</feature>
<feature type="region of interest" description="Disordered" evidence="1">
    <location>
        <begin position="272"/>
        <end position="479"/>
    </location>
</feature>
<dbReference type="Pfam" id="PF00226">
    <property type="entry name" value="DnaJ"/>
    <property type="match status" value="1"/>
</dbReference>
<feature type="domain" description="J" evidence="2">
    <location>
        <begin position="67"/>
        <end position="131"/>
    </location>
</feature>
<evidence type="ECO:0000256" key="1">
    <source>
        <dbReference type="SAM" id="MobiDB-lite"/>
    </source>
</evidence>
<dbReference type="PROSITE" id="PS00636">
    <property type="entry name" value="DNAJ_1"/>
    <property type="match status" value="1"/>
</dbReference>
<dbReference type="PANTHER" id="PTHR45089:SF57">
    <property type="entry name" value="DNAJ HEAT SHOCK N-TERMINAL DOMAIN-CONTAINING PROTEIN"/>
    <property type="match status" value="1"/>
</dbReference>
<dbReference type="InterPro" id="IPR018253">
    <property type="entry name" value="DnaJ_domain_CS"/>
</dbReference>